<name>A0ABT9W0R6_9BACI</name>
<dbReference type="Gene3D" id="3.40.50.300">
    <property type="entry name" value="P-loop containing nucleotide triphosphate hydrolases"/>
    <property type="match status" value="2"/>
</dbReference>
<evidence type="ECO:0000313" key="12">
    <source>
        <dbReference type="EMBL" id="MDQ0166866.1"/>
    </source>
</evidence>
<dbReference type="EMBL" id="JAUSTY010000011">
    <property type="protein sequence ID" value="MDQ0166866.1"/>
    <property type="molecule type" value="Genomic_DNA"/>
</dbReference>
<evidence type="ECO:0000259" key="11">
    <source>
        <dbReference type="Pfam" id="PF02463"/>
    </source>
</evidence>
<evidence type="ECO:0000256" key="4">
    <source>
        <dbReference type="ARBA" id="ARBA00022741"/>
    </source>
</evidence>
<dbReference type="PROSITE" id="PS00675">
    <property type="entry name" value="SIGMA54_INTERACT_1"/>
    <property type="match status" value="1"/>
</dbReference>
<gene>
    <name evidence="12" type="ORF">J2S11_002782</name>
</gene>
<evidence type="ECO:0000256" key="6">
    <source>
        <dbReference type="ARBA" id="ARBA00022840"/>
    </source>
</evidence>
<evidence type="ECO:0000256" key="10">
    <source>
        <dbReference type="SAM" id="Coils"/>
    </source>
</evidence>
<keyword evidence="6" id="KW-0067">ATP-binding</keyword>
<dbReference type="PANTHER" id="PTHR11059:SF0">
    <property type="entry name" value="DNA REPAIR PROTEIN RECN"/>
    <property type="match status" value="1"/>
</dbReference>
<dbReference type="CDD" id="cd03241">
    <property type="entry name" value="ABC_RecN"/>
    <property type="match status" value="2"/>
</dbReference>
<comment type="function">
    <text evidence="1 9">May be involved in recombinational repair of damaged DNA.</text>
</comment>
<reference evidence="12 13" key="1">
    <citation type="submission" date="2023-07" db="EMBL/GenBank/DDBJ databases">
        <title>Genomic Encyclopedia of Type Strains, Phase IV (KMG-IV): sequencing the most valuable type-strain genomes for metagenomic binning, comparative biology and taxonomic classification.</title>
        <authorList>
            <person name="Goeker M."/>
        </authorList>
    </citation>
    <scope>NUCLEOTIDE SEQUENCE [LARGE SCALE GENOMIC DNA]</scope>
    <source>
        <strain evidence="12 13">DSM 12751</strain>
    </source>
</reference>
<keyword evidence="10" id="KW-0175">Coiled coil</keyword>
<evidence type="ECO:0000256" key="2">
    <source>
        <dbReference type="ARBA" id="ARBA00009441"/>
    </source>
</evidence>
<dbReference type="InterPro" id="IPR027417">
    <property type="entry name" value="P-loop_NTPase"/>
</dbReference>
<keyword evidence="4" id="KW-0547">Nucleotide-binding</keyword>
<dbReference type="NCBIfam" id="TIGR00634">
    <property type="entry name" value="recN"/>
    <property type="match status" value="1"/>
</dbReference>
<dbReference type="PANTHER" id="PTHR11059">
    <property type="entry name" value="DNA REPAIR PROTEIN RECN"/>
    <property type="match status" value="1"/>
</dbReference>
<dbReference type="Pfam" id="PF02463">
    <property type="entry name" value="SMC_N"/>
    <property type="match status" value="1"/>
</dbReference>
<dbReference type="InterPro" id="IPR003395">
    <property type="entry name" value="RecF/RecN/SMC_N"/>
</dbReference>
<evidence type="ECO:0000256" key="8">
    <source>
        <dbReference type="ARBA" id="ARBA00033408"/>
    </source>
</evidence>
<evidence type="ECO:0000313" key="13">
    <source>
        <dbReference type="Proteomes" id="UP001235840"/>
    </source>
</evidence>
<evidence type="ECO:0000256" key="9">
    <source>
        <dbReference type="PIRNR" id="PIRNR003128"/>
    </source>
</evidence>
<comment type="caution">
    <text evidence="12">The sequence shown here is derived from an EMBL/GenBank/DDBJ whole genome shotgun (WGS) entry which is preliminary data.</text>
</comment>
<dbReference type="InterPro" id="IPR025662">
    <property type="entry name" value="Sigma_54_int_dom_ATP-bd_1"/>
</dbReference>
<evidence type="ECO:0000256" key="3">
    <source>
        <dbReference type="ARBA" id="ARBA00021315"/>
    </source>
</evidence>
<dbReference type="PIRSF" id="PIRSF003128">
    <property type="entry name" value="RecN"/>
    <property type="match status" value="1"/>
</dbReference>
<keyword evidence="13" id="KW-1185">Reference proteome</keyword>
<keyword evidence="5 9" id="KW-0227">DNA damage</keyword>
<dbReference type="RefSeq" id="WP_307395407.1">
    <property type="nucleotide sequence ID" value="NZ_BAAADK010000003.1"/>
</dbReference>
<keyword evidence="7 9" id="KW-0234">DNA repair</keyword>
<feature type="domain" description="RecF/RecN/SMC N-terminal" evidence="11">
    <location>
        <begin position="1"/>
        <end position="522"/>
    </location>
</feature>
<dbReference type="Proteomes" id="UP001235840">
    <property type="component" value="Unassembled WGS sequence"/>
</dbReference>
<comment type="similarity">
    <text evidence="2 9">Belongs to the RecN family.</text>
</comment>
<evidence type="ECO:0000256" key="1">
    <source>
        <dbReference type="ARBA" id="ARBA00003618"/>
    </source>
</evidence>
<dbReference type="InterPro" id="IPR004604">
    <property type="entry name" value="DNA_recomb/repair_RecN"/>
</dbReference>
<organism evidence="12 13">
    <name type="scientific">Caldalkalibacillus horti</name>
    <dbReference type="NCBI Taxonomy" id="77523"/>
    <lineage>
        <taxon>Bacteria</taxon>
        <taxon>Bacillati</taxon>
        <taxon>Bacillota</taxon>
        <taxon>Bacilli</taxon>
        <taxon>Bacillales</taxon>
        <taxon>Bacillaceae</taxon>
        <taxon>Caldalkalibacillus</taxon>
    </lineage>
</organism>
<feature type="coiled-coil region" evidence="10">
    <location>
        <begin position="162"/>
        <end position="196"/>
    </location>
</feature>
<proteinExistence type="inferred from homology"/>
<protein>
    <recommendedName>
        <fullName evidence="3 9">DNA repair protein RecN</fullName>
    </recommendedName>
    <alternativeName>
        <fullName evidence="8 9">Recombination protein N</fullName>
    </alternativeName>
</protein>
<dbReference type="SUPFAM" id="SSF52540">
    <property type="entry name" value="P-loop containing nucleoside triphosphate hydrolases"/>
    <property type="match status" value="1"/>
</dbReference>
<sequence length="575" mass="64752">MLQELSIRNFAIIESLTVSFGQGLLVMTGETGAGKSIILDAVSLLIGGRASVDYVRHGTAKAEIEGLFDLKAGHYVFALLTELGIEAEDQTLILRRDISSQGKSICRINGKLVTLAILREIGQAIIDIHGQYEHQSLLQDENHLTMLDDFAKEDIFQHKQEYRHLFEQYKKVSSQIKQLLENEQQLAQRLDLLKFQFDEIAAAQLVPEEEEELIKEKRKHTHAQKLFKGVMASYEALQNDGGAVDSMGLALSYLQELVEYDDQLADPTEQVEAAFYQLEEAVQQLSRYQDQMEVDPERLNEIESRLQIVDQLKRKYGATISDILVYASKIEDELDSIVHKEERLDELKQKQEYILEDLLVEARNLTRVRTAIAKELEKRIKAELSGLHMDHTVISIHITPVQSGEKVELAGEARAIRAEGWDEVTIYMAPNPGEPLKPLSKIASGGELSRLMLALKSVFAKVEPVSTLIFDEVDTGVSGRVAQAMAEKLYHISKDQQVLCITHHAQLAVMADEHYRIVKEMKENTTKTSILPLNDQERIHESALMMSGGNVSSVTLKHAEELIAAANQYKKKSEN</sequence>
<evidence type="ECO:0000256" key="5">
    <source>
        <dbReference type="ARBA" id="ARBA00022763"/>
    </source>
</evidence>
<accession>A0ABT9W0R6</accession>
<evidence type="ECO:0000256" key="7">
    <source>
        <dbReference type="ARBA" id="ARBA00023204"/>
    </source>
</evidence>